<comment type="similarity">
    <text evidence="2">Belongs to the transposase IS30 family.</text>
</comment>
<sequence length="190" mass="21355">GQIPNMTSIDQRPADIAERLVPGHWEGDHIKGKGNRSQIGTLVERTTLYVALVKLDNGTAQATTEGFGAILQRFDGDMRRSLTYDQGREMAQHAKLTEETGIKVYFAHPHSPCERGRNENTNGLLRQYLPKGSDLSHNSQQQLDDIAWKLNTRPRKSLDWKCPAELFLPVDAFDFNAYWADKLGLVALGH</sequence>
<dbReference type="PROSITE" id="PS01043">
    <property type="entry name" value="TRANSPOSASE_IS30"/>
    <property type="match status" value="1"/>
</dbReference>
<dbReference type="PANTHER" id="PTHR10948">
    <property type="entry name" value="TRANSPOSASE"/>
    <property type="match status" value="1"/>
</dbReference>
<protein>
    <submittedName>
        <fullName evidence="4">IS30 family transposase</fullName>
    </submittedName>
</protein>
<evidence type="ECO:0000313" key="5">
    <source>
        <dbReference type="Proteomes" id="UP001595530"/>
    </source>
</evidence>
<dbReference type="InterPro" id="IPR001598">
    <property type="entry name" value="Transposase_IS30_CS"/>
</dbReference>
<dbReference type="InterPro" id="IPR001584">
    <property type="entry name" value="Integrase_cat-core"/>
</dbReference>
<proteinExistence type="inferred from homology"/>
<dbReference type="NCBIfam" id="NF033563">
    <property type="entry name" value="transpos_IS30"/>
    <property type="match status" value="1"/>
</dbReference>
<evidence type="ECO:0000256" key="1">
    <source>
        <dbReference type="ARBA" id="ARBA00002190"/>
    </source>
</evidence>
<dbReference type="Proteomes" id="UP001595530">
    <property type="component" value="Unassembled WGS sequence"/>
</dbReference>
<dbReference type="PROSITE" id="PS50994">
    <property type="entry name" value="INTEGRASE"/>
    <property type="match status" value="1"/>
</dbReference>
<dbReference type="InterPro" id="IPR053392">
    <property type="entry name" value="Transposase_IS30-like"/>
</dbReference>
<comment type="function">
    <text evidence="1">Required for the transposition of the insertion element.</text>
</comment>
<organism evidence="4 5">
    <name type="scientific">Undibacterium arcticum</name>
    <dbReference type="NCBI Taxonomy" id="1762892"/>
    <lineage>
        <taxon>Bacteria</taxon>
        <taxon>Pseudomonadati</taxon>
        <taxon>Pseudomonadota</taxon>
        <taxon>Betaproteobacteria</taxon>
        <taxon>Burkholderiales</taxon>
        <taxon>Oxalobacteraceae</taxon>
        <taxon>Undibacterium</taxon>
    </lineage>
</organism>
<dbReference type="SUPFAM" id="SSF53098">
    <property type="entry name" value="Ribonuclease H-like"/>
    <property type="match status" value="1"/>
</dbReference>
<comment type="caution">
    <text evidence="4">The sequence shown here is derived from an EMBL/GenBank/DDBJ whole genome shotgun (WGS) entry which is preliminary data.</text>
</comment>
<dbReference type="RefSeq" id="WP_390331660.1">
    <property type="nucleotide sequence ID" value="NZ_JBHRTP010000037.1"/>
</dbReference>
<accession>A0ABV7F3U3</accession>
<dbReference type="InterPro" id="IPR036397">
    <property type="entry name" value="RNaseH_sf"/>
</dbReference>
<dbReference type="InterPro" id="IPR012337">
    <property type="entry name" value="RNaseH-like_sf"/>
</dbReference>
<evidence type="ECO:0000259" key="3">
    <source>
        <dbReference type="PROSITE" id="PS50994"/>
    </source>
</evidence>
<evidence type="ECO:0000313" key="4">
    <source>
        <dbReference type="EMBL" id="MFC3108763.1"/>
    </source>
</evidence>
<keyword evidence="5" id="KW-1185">Reference proteome</keyword>
<reference evidence="5" key="1">
    <citation type="journal article" date="2019" name="Int. J. Syst. Evol. Microbiol.">
        <title>The Global Catalogue of Microorganisms (GCM) 10K type strain sequencing project: providing services to taxonomists for standard genome sequencing and annotation.</title>
        <authorList>
            <consortium name="The Broad Institute Genomics Platform"/>
            <consortium name="The Broad Institute Genome Sequencing Center for Infectious Disease"/>
            <person name="Wu L."/>
            <person name="Ma J."/>
        </authorList>
    </citation>
    <scope>NUCLEOTIDE SEQUENCE [LARGE SCALE GENOMIC DNA]</scope>
    <source>
        <strain evidence="5">KCTC 42986</strain>
    </source>
</reference>
<gene>
    <name evidence="4" type="ORF">ACFOFO_12455</name>
</gene>
<feature type="domain" description="Integrase catalytic" evidence="3">
    <location>
        <begin position="18"/>
        <end position="171"/>
    </location>
</feature>
<dbReference type="PANTHER" id="PTHR10948:SF23">
    <property type="entry name" value="TRANSPOSASE INSI FOR INSERTION SEQUENCE ELEMENT IS30A-RELATED"/>
    <property type="match status" value="1"/>
</dbReference>
<dbReference type="EMBL" id="JBHRTP010000037">
    <property type="protein sequence ID" value="MFC3108763.1"/>
    <property type="molecule type" value="Genomic_DNA"/>
</dbReference>
<dbReference type="Gene3D" id="3.30.420.10">
    <property type="entry name" value="Ribonuclease H-like superfamily/Ribonuclease H"/>
    <property type="match status" value="1"/>
</dbReference>
<evidence type="ECO:0000256" key="2">
    <source>
        <dbReference type="ARBA" id="ARBA00006363"/>
    </source>
</evidence>
<feature type="non-terminal residue" evidence="4">
    <location>
        <position position="1"/>
    </location>
</feature>
<dbReference type="Pfam" id="PF00665">
    <property type="entry name" value="rve"/>
    <property type="match status" value="1"/>
</dbReference>
<dbReference type="InterPro" id="IPR051917">
    <property type="entry name" value="Transposase-Integrase"/>
</dbReference>
<name>A0ABV7F3U3_9BURK</name>